<dbReference type="Proteomes" id="UP001595387">
    <property type="component" value="Unassembled WGS sequence"/>
</dbReference>
<feature type="coiled-coil region" evidence="1">
    <location>
        <begin position="46"/>
        <end position="73"/>
    </location>
</feature>
<evidence type="ECO:0008006" key="4">
    <source>
        <dbReference type="Google" id="ProtNLM"/>
    </source>
</evidence>
<keyword evidence="3" id="KW-1185">Reference proteome</keyword>
<gene>
    <name evidence="2" type="ORF">ACFODW_04835</name>
</gene>
<dbReference type="EMBL" id="JBHRRZ010000009">
    <property type="protein sequence ID" value="MFC2947676.1"/>
    <property type="molecule type" value="Genomic_DNA"/>
</dbReference>
<comment type="caution">
    <text evidence="2">The sequence shown here is derived from an EMBL/GenBank/DDBJ whole genome shotgun (WGS) entry which is preliminary data.</text>
</comment>
<dbReference type="RefSeq" id="WP_390303799.1">
    <property type="nucleotide sequence ID" value="NZ_JBHRRZ010000009.1"/>
</dbReference>
<reference evidence="3" key="1">
    <citation type="journal article" date="2019" name="Int. J. Syst. Evol. Microbiol.">
        <title>The Global Catalogue of Microorganisms (GCM) 10K type strain sequencing project: providing services to taxonomists for standard genome sequencing and annotation.</title>
        <authorList>
            <consortium name="The Broad Institute Genomics Platform"/>
            <consortium name="The Broad Institute Genome Sequencing Center for Infectious Disease"/>
            <person name="Wu L."/>
            <person name="Ma J."/>
        </authorList>
    </citation>
    <scope>NUCLEOTIDE SEQUENCE [LARGE SCALE GENOMIC DNA]</scope>
    <source>
        <strain evidence="3">KCTC 13193</strain>
    </source>
</reference>
<sequence>MDKDQQELKKFLEDQLQWCKDQDHILEEIDSKLHEMKRLAEYALTHELSLVEVEELNAQLNNLKSEVHSLEKQIQSVVH</sequence>
<evidence type="ECO:0000313" key="3">
    <source>
        <dbReference type="Proteomes" id="UP001595387"/>
    </source>
</evidence>
<keyword evidence="1" id="KW-0175">Coiled coil</keyword>
<proteinExistence type="predicted"/>
<evidence type="ECO:0000256" key="1">
    <source>
        <dbReference type="SAM" id="Coils"/>
    </source>
</evidence>
<accession>A0ABV7A3S9</accession>
<evidence type="ECO:0000313" key="2">
    <source>
        <dbReference type="EMBL" id="MFC2947676.1"/>
    </source>
</evidence>
<protein>
    <recommendedName>
        <fullName evidence="4">DUF2524 domain-containing protein</fullName>
    </recommendedName>
</protein>
<name>A0ABV7A3S9_9BACI</name>
<organism evidence="2 3">
    <name type="scientific">Virgibacillus sediminis</name>
    <dbReference type="NCBI Taxonomy" id="202260"/>
    <lineage>
        <taxon>Bacteria</taxon>
        <taxon>Bacillati</taxon>
        <taxon>Bacillota</taxon>
        <taxon>Bacilli</taxon>
        <taxon>Bacillales</taxon>
        <taxon>Bacillaceae</taxon>
        <taxon>Virgibacillus</taxon>
    </lineage>
</organism>